<evidence type="ECO:0000256" key="8">
    <source>
        <dbReference type="ARBA" id="ARBA00022737"/>
    </source>
</evidence>
<dbReference type="FunFam" id="2.30.30.40:FF:000001">
    <property type="entry name" value="Sorbin and SH3 domain-containing protein 1 isoform 2"/>
    <property type="match status" value="1"/>
</dbReference>
<dbReference type="PANTHER" id="PTHR14167">
    <property type="entry name" value="SH3 DOMAIN-CONTAINING"/>
    <property type="match status" value="1"/>
</dbReference>
<accession>A0A8C0JK56</accession>
<dbReference type="GO" id="GO:0043025">
    <property type="term" value="C:neuronal cell body"/>
    <property type="evidence" value="ECO:0007669"/>
    <property type="project" value="TreeGrafter"/>
</dbReference>
<dbReference type="GO" id="GO:0045202">
    <property type="term" value="C:synapse"/>
    <property type="evidence" value="ECO:0007669"/>
    <property type="project" value="TreeGrafter"/>
</dbReference>
<feature type="compositionally biased region" description="Polar residues" evidence="12">
    <location>
        <begin position="83"/>
        <end position="92"/>
    </location>
</feature>
<dbReference type="PROSITE" id="PS50831">
    <property type="entry name" value="SOHO"/>
    <property type="match status" value="1"/>
</dbReference>
<feature type="region of interest" description="Disordered" evidence="12">
    <location>
        <begin position="235"/>
        <end position="439"/>
    </location>
</feature>
<feature type="compositionally biased region" description="Basic and acidic residues" evidence="12">
    <location>
        <begin position="281"/>
        <end position="317"/>
    </location>
</feature>
<keyword evidence="6" id="KW-0963">Cytoplasm</keyword>
<feature type="domain" description="SH3" evidence="13">
    <location>
        <begin position="511"/>
        <end position="572"/>
    </location>
</feature>
<dbReference type="FunFam" id="2.30.30.40:FF:000004">
    <property type="entry name" value="Sorbin and SH3 domain-containing protein 1 isoform 2"/>
    <property type="match status" value="1"/>
</dbReference>
<dbReference type="GO" id="GO:0005737">
    <property type="term" value="C:cytoplasm"/>
    <property type="evidence" value="ECO:0007669"/>
    <property type="project" value="UniProtKB-SubCell"/>
</dbReference>
<dbReference type="SMART" id="SM00326">
    <property type="entry name" value="SH3"/>
    <property type="match status" value="3"/>
</dbReference>
<dbReference type="Pfam" id="PF00018">
    <property type="entry name" value="SH3_1"/>
    <property type="match status" value="3"/>
</dbReference>
<dbReference type="Ensembl" id="ENSCAFT00020001167.1">
    <property type="protein sequence ID" value="ENSCAFP00020000979.1"/>
    <property type="gene ID" value="ENSCAFG00020000924.1"/>
</dbReference>
<dbReference type="InterPro" id="IPR001452">
    <property type="entry name" value="SH3_domain"/>
</dbReference>
<dbReference type="GO" id="GO:0005925">
    <property type="term" value="C:focal adhesion"/>
    <property type="evidence" value="ECO:0007669"/>
    <property type="project" value="UniProtKB-SubCell"/>
</dbReference>
<dbReference type="Pfam" id="PF02208">
    <property type="entry name" value="Sorb"/>
    <property type="match status" value="1"/>
</dbReference>
<feature type="region of interest" description="Disordered" evidence="12">
    <location>
        <begin position="25"/>
        <end position="96"/>
    </location>
</feature>
<dbReference type="Proteomes" id="UP000694391">
    <property type="component" value="Unplaced"/>
</dbReference>
<feature type="compositionally biased region" description="Pro residues" evidence="12">
    <location>
        <begin position="267"/>
        <end position="280"/>
    </location>
</feature>
<dbReference type="InterPro" id="IPR003127">
    <property type="entry name" value="SoHo_dom"/>
</dbReference>
<evidence type="ECO:0000256" key="9">
    <source>
        <dbReference type="ARBA" id="ARBA00022949"/>
    </source>
</evidence>
<keyword evidence="4 11" id="KW-0728">SH3 domain</keyword>
<dbReference type="AlphaFoldDB" id="A0A8C0JK56"/>
<evidence type="ECO:0000259" key="14">
    <source>
        <dbReference type="PROSITE" id="PS50831"/>
    </source>
</evidence>
<feature type="compositionally biased region" description="Polar residues" evidence="12">
    <location>
        <begin position="331"/>
        <end position="349"/>
    </location>
</feature>
<evidence type="ECO:0000256" key="6">
    <source>
        <dbReference type="ARBA" id="ARBA00022490"/>
    </source>
</evidence>
<reference evidence="15" key="2">
    <citation type="submission" date="2025-09" db="UniProtKB">
        <authorList>
            <consortium name="Ensembl"/>
        </authorList>
    </citation>
    <scope>IDENTIFICATION</scope>
</reference>
<proteinExistence type="predicted"/>
<evidence type="ECO:0000256" key="4">
    <source>
        <dbReference type="ARBA" id="ARBA00022443"/>
    </source>
</evidence>
<evidence type="ECO:0000256" key="12">
    <source>
        <dbReference type="SAM" id="MobiDB-lite"/>
    </source>
</evidence>
<keyword evidence="8" id="KW-0677">Repeat</keyword>
<name>A0A8C0JK56_CANLU</name>
<feature type="compositionally biased region" description="Polar residues" evidence="12">
    <location>
        <begin position="235"/>
        <end position="247"/>
    </location>
</feature>
<feature type="domain" description="SoHo" evidence="14">
    <location>
        <begin position="166"/>
        <end position="227"/>
    </location>
</feature>
<evidence type="ECO:0000256" key="10">
    <source>
        <dbReference type="ARBA" id="ARBA00023136"/>
    </source>
</evidence>
<dbReference type="CDD" id="cd11923">
    <property type="entry name" value="SH3_Sorbs2_2"/>
    <property type="match status" value="1"/>
</dbReference>
<dbReference type="InterPro" id="IPR050384">
    <property type="entry name" value="Endophilin_SH3RF"/>
</dbReference>
<keyword evidence="9" id="KW-0965">Cell junction</keyword>
<dbReference type="Gene3D" id="2.30.30.40">
    <property type="entry name" value="SH3 Domains"/>
    <property type="match status" value="3"/>
</dbReference>
<feature type="compositionally biased region" description="Basic and acidic residues" evidence="12">
    <location>
        <begin position="426"/>
        <end position="439"/>
    </location>
</feature>
<dbReference type="GO" id="GO:0030425">
    <property type="term" value="C:dendrite"/>
    <property type="evidence" value="ECO:0007669"/>
    <property type="project" value="TreeGrafter"/>
</dbReference>
<keyword evidence="10" id="KW-0472">Membrane</keyword>
<keyword evidence="5" id="KW-1003">Cell membrane</keyword>
<dbReference type="PROSITE" id="PS50002">
    <property type="entry name" value="SH3"/>
    <property type="match status" value="3"/>
</dbReference>
<dbReference type="GO" id="GO:0007219">
    <property type="term" value="P:Notch signaling pathway"/>
    <property type="evidence" value="ECO:0007669"/>
    <property type="project" value="TreeGrafter"/>
</dbReference>
<dbReference type="GO" id="GO:0005886">
    <property type="term" value="C:plasma membrane"/>
    <property type="evidence" value="ECO:0007669"/>
    <property type="project" value="UniProtKB-SubCell"/>
</dbReference>
<evidence type="ECO:0000313" key="16">
    <source>
        <dbReference type="Proteomes" id="UP000694391"/>
    </source>
</evidence>
<dbReference type="PRINTS" id="PR00452">
    <property type="entry name" value="SH3DOMAIN"/>
</dbReference>
<feature type="compositionally biased region" description="Low complexity" evidence="12">
    <location>
        <begin position="393"/>
        <end position="404"/>
    </location>
</feature>
<sequence length="683" mass="75941">MNTDSGGCARKRAAMSVTLTSVKRVQSSPNLLAAGRDSQSPDSAWRSYNDRNQETLNGDATYSSLAAKGFRSVRPNLQEKKSPTQSQITVNGNSGGAVSPMSYYQRPFSPSAYSLPGSLNSSIIMQHGRSLDSTEAYPQHAQSLDGTMGSSIPLYRSSEEEKRVTVIKAPHYPGIGPVDESGIPTAIRTTVDRPKDWYKTMFKQIHMVHKPDDDTDMYNTPYTYNAGLYNSPYSAQSHPAAKTQTYRPLSKSHSDNGTDVFKDASSPVPPPHVPPPVPPLRPRDRSSTEKHDWDPPDRKVDTRKFRSEPRSIFEYEPGKSSILQHERPASLYQSSLDRSLERPTSSASMASDFRKRRKSEPAVGPPRGVDPSASRTSPGGADLPGPSTTLTKSYIISSSPSSPSRAKDHESPRSYASTMSDLGRSVPRDRRGTPEKEKLPAKAVYDFKAQTSKELSFKKGDTVYILRKIDQNWYEGEHHGRVGIFPISYVEKLIPPEKAQPARPPPPAQPGEIGEAMAKYNFSADTNVELSLRKGDRVILLKRVDQNWYEGKIPGTSRQGIFPVSYVEVIKKNTTKGAENYPDPPIPHSYSSDRIHSLSSNKPQRPVFTHENIQGGGEPFQALYNYTPRNEDELELRESDVIDVMEKCDDGWFVGTSRRTKFFGTFPEKACEPLIYANCQQQT</sequence>
<evidence type="ECO:0000256" key="11">
    <source>
        <dbReference type="PROSITE-ProRule" id="PRU00192"/>
    </source>
</evidence>
<evidence type="ECO:0000259" key="13">
    <source>
        <dbReference type="PROSITE" id="PS50002"/>
    </source>
</evidence>
<organism evidence="15 16">
    <name type="scientific">Canis lupus dingo</name>
    <name type="common">dingo</name>
    <dbReference type="NCBI Taxonomy" id="286419"/>
    <lineage>
        <taxon>Eukaryota</taxon>
        <taxon>Metazoa</taxon>
        <taxon>Chordata</taxon>
        <taxon>Craniata</taxon>
        <taxon>Vertebrata</taxon>
        <taxon>Euteleostomi</taxon>
        <taxon>Mammalia</taxon>
        <taxon>Eutheria</taxon>
        <taxon>Laurasiatheria</taxon>
        <taxon>Carnivora</taxon>
        <taxon>Caniformia</taxon>
        <taxon>Canidae</taxon>
        <taxon>Canis</taxon>
    </lineage>
</organism>
<keyword evidence="16" id="KW-1185">Reference proteome</keyword>
<feature type="compositionally biased region" description="Polar residues" evidence="12">
    <location>
        <begin position="54"/>
        <end position="64"/>
    </location>
</feature>
<dbReference type="SMART" id="SM00459">
    <property type="entry name" value="Sorb"/>
    <property type="match status" value="1"/>
</dbReference>
<dbReference type="InterPro" id="IPR036028">
    <property type="entry name" value="SH3-like_dom_sf"/>
</dbReference>
<dbReference type="PRINTS" id="PR00499">
    <property type="entry name" value="P67PHOX"/>
</dbReference>
<dbReference type="PANTHER" id="PTHR14167:SF56">
    <property type="entry name" value="SORBIN AND SH3 DOMAIN-CONTAINING PROTEIN 2"/>
    <property type="match status" value="1"/>
</dbReference>
<dbReference type="FunFam" id="2.30.30.40:FF:000003">
    <property type="entry name" value="Sorbin and SH3 domain-containing protein 1 isoform 2"/>
    <property type="match status" value="1"/>
</dbReference>
<evidence type="ECO:0000256" key="7">
    <source>
        <dbReference type="ARBA" id="ARBA00022553"/>
    </source>
</evidence>
<evidence type="ECO:0000256" key="5">
    <source>
        <dbReference type="ARBA" id="ARBA00022475"/>
    </source>
</evidence>
<protein>
    <submittedName>
        <fullName evidence="15">Sorbin and SH3 domain containing 2</fullName>
    </submittedName>
</protein>
<feature type="domain" description="SH3" evidence="13">
    <location>
        <begin position="615"/>
        <end position="676"/>
    </location>
</feature>
<gene>
    <name evidence="15" type="primary">SORBS2</name>
</gene>
<feature type="compositionally biased region" description="Basic and acidic residues" evidence="12">
    <location>
        <begin position="252"/>
        <end position="262"/>
    </location>
</feature>
<reference evidence="15" key="1">
    <citation type="submission" date="2025-08" db="UniProtKB">
        <authorList>
            <consortium name="Ensembl"/>
        </authorList>
    </citation>
    <scope>IDENTIFICATION</scope>
</reference>
<comment type="subcellular location">
    <subcellularLocation>
        <location evidence="2">Cell junction</location>
        <location evidence="2">Focal adhesion</location>
    </subcellularLocation>
    <subcellularLocation>
        <location evidence="1">Cell membrane</location>
    </subcellularLocation>
    <subcellularLocation>
        <location evidence="3">Cytoplasm</location>
    </subcellularLocation>
</comment>
<dbReference type="GeneTree" id="ENSGT00940000157056"/>
<evidence type="ECO:0000256" key="3">
    <source>
        <dbReference type="ARBA" id="ARBA00004496"/>
    </source>
</evidence>
<feature type="domain" description="SH3" evidence="13">
    <location>
        <begin position="436"/>
        <end position="495"/>
    </location>
</feature>
<dbReference type="SUPFAM" id="SSF50044">
    <property type="entry name" value="SH3-domain"/>
    <property type="match status" value="3"/>
</dbReference>
<feature type="region of interest" description="Disordered" evidence="12">
    <location>
        <begin position="576"/>
        <end position="602"/>
    </location>
</feature>
<keyword evidence="7" id="KW-0597">Phosphoprotein</keyword>
<evidence type="ECO:0000313" key="15">
    <source>
        <dbReference type="Ensembl" id="ENSCAFP00020000979.1"/>
    </source>
</evidence>
<evidence type="ECO:0000256" key="2">
    <source>
        <dbReference type="ARBA" id="ARBA00004246"/>
    </source>
</evidence>
<evidence type="ECO:0000256" key="1">
    <source>
        <dbReference type="ARBA" id="ARBA00004236"/>
    </source>
</evidence>